<dbReference type="RefSeq" id="WP_012108471.1">
    <property type="nucleotide sequence ID" value="NC_009714.1"/>
</dbReference>
<protein>
    <submittedName>
        <fullName evidence="1">ApxIVA Var3</fullName>
    </submittedName>
</protein>
<dbReference type="STRING" id="360107.CHAB381_0597"/>
<dbReference type="SUPFAM" id="SSF51120">
    <property type="entry name" value="beta-Roll"/>
    <property type="match status" value="1"/>
</dbReference>
<name>A7I0Z3_CAMHC</name>
<dbReference type="InterPro" id="IPR018511">
    <property type="entry name" value="Hemolysin-typ_Ca-bd_CS"/>
</dbReference>
<proteinExistence type="predicted"/>
<dbReference type="PROSITE" id="PS00330">
    <property type="entry name" value="HEMOLYSIN_CALCIUM"/>
    <property type="match status" value="1"/>
</dbReference>
<dbReference type="AlphaFoldDB" id="A7I0Z3"/>
<dbReference type="InterPro" id="IPR011049">
    <property type="entry name" value="Serralysin-like_metalloprot_C"/>
</dbReference>
<keyword evidence="2" id="KW-1185">Reference proteome</keyword>
<dbReference type="InterPro" id="IPR001343">
    <property type="entry name" value="Hemolysn_Ca-bd"/>
</dbReference>
<dbReference type="PANTHER" id="PTHR39431:SF1">
    <property type="entry name" value="FRPA_C-RELATED PROTEIN"/>
    <property type="match status" value="1"/>
</dbReference>
<dbReference type="Proteomes" id="UP000002407">
    <property type="component" value="Chromosome"/>
</dbReference>
<dbReference type="eggNOG" id="COG2931">
    <property type="taxonomic scope" value="Bacteria"/>
</dbReference>
<gene>
    <name evidence="1" type="ordered locus">CHAB381_0597</name>
</gene>
<dbReference type="KEGG" id="cha:CHAB381_0597"/>
<accession>A7I0Z3</accession>
<evidence type="ECO:0000313" key="1">
    <source>
        <dbReference type="EMBL" id="ABS51139.1"/>
    </source>
</evidence>
<sequence>MSRELVAKAELDRVEKMLEEAGIIRNGEVNLAKLAINDASKTIDILADEHLEKMKHGKGGLFLVTQAGNIAVDLANGEAGVKTALNLAIDTVLFVAQITPMGRAFQVAVKAIDGLNTIASHFGYDIGSLAGEIYDWATKGDKYKDYITQDGFLRVVMDDGTVYMRPLKGRYGLATGNYMNDVLFGGDWNDTLQGGNGSDLLIGGDGFDTYNAGTLDIIRDSDGKGSVHFNRHKLTGGTYDKDRDLYISDDYIEYKLHDDGRLVVSDMGENIVIENFNKDNNDLGIILIDPKDVVVTIHDNQANEGGNGKHTLGFKVSLNRKLEAGEYLTLYINGQLVKFTENEQEKDNAYIYEWDGNESKDGDRKFEVSGSVLQSGTSKNLNVKYIHPAKGLIKDDDRDDDPDPEREYSPIVIDLGNDGINSHALNYTINFDLDNNGFKEATGWVSGDDALLAIDKNNNGIIDNGSELFGNKSISDSAFSYTNSSLNNGFETLKSYDSNNDGIIDSQDAEFDKLLLWQDKNSNGISETDELIKLSDKAEFANLNLLVA</sequence>
<dbReference type="PANTHER" id="PTHR39431">
    <property type="entry name" value="FRPA/C-RELATED PROTEIN"/>
    <property type="match status" value="1"/>
</dbReference>
<dbReference type="Pfam" id="PF00353">
    <property type="entry name" value="HemolysinCabind"/>
    <property type="match status" value="1"/>
</dbReference>
<dbReference type="GO" id="GO:0005509">
    <property type="term" value="F:calcium ion binding"/>
    <property type="evidence" value="ECO:0007669"/>
    <property type="project" value="InterPro"/>
</dbReference>
<dbReference type="HOGENOM" id="CLU_036788_0_0_7"/>
<organism evidence="1 2">
    <name type="scientific">Campylobacter hominis (strain ATCC BAA-381 / DSM 21671 / CCUG 45161 / LMG 19568 / NCTC 13146 / CH001A)</name>
    <dbReference type="NCBI Taxonomy" id="360107"/>
    <lineage>
        <taxon>Bacteria</taxon>
        <taxon>Pseudomonadati</taxon>
        <taxon>Campylobacterota</taxon>
        <taxon>Epsilonproteobacteria</taxon>
        <taxon>Campylobacterales</taxon>
        <taxon>Campylobacteraceae</taxon>
        <taxon>Campylobacter</taxon>
    </lineage>
</organism>
<dbReference type="OrthoDB" id="5363753at2"/>
<dbReference type="EMBL" id="CP000776">
    <property type="protein sequence ID" value="ABS51139.1"/>
    <property type="molecule type" value="Genomic_DNA"/>
</dbReference>
<evidence type="ECO:0000313" key="2">
    <source>
        <dbReference type="Proteomes" id="UP000002407"/>
    </source>
</evidence>
<dbReference type="Gene3D" id="2.150.10.10">
    <property type="entry name" value="Serralysin-like metalloprotease, C-terminal"/>
    <property type="match status" value="1"/>
</dbReference>
<reference evidence="2" key="1">
    <citation type="submission" date="2007-07" db="EMBL/GenBank/DDBJ databases">
        <title>Complete genome sequence of Campylobacter hominis ATCC BAA-381, a commensal isolated from the human gastrointestinal tract.</title>
        <authorList>
            <person name="Fouts D.E."/>
            <person name="Mongodin E.F."/>
            <person name="Puiu D."/>
            <person name="Sebastian Y."/>
            <person name="Miller W.G."/>
            <person name="Mandrell R.E."/>
            <person name="Nelson K.E."/>
        </authorList>
    </citation>
    <scope>NUCLEOTIDE SEQUENCE [LARGE SCALE GENOMIC DNA]</scope>
    <source>
        <strain evidence="2">ATCC BAA-381 / LMG 19568 / NCTC 13146 / CH001A</strain>
    </source>
</reference>